<feature type="domain" description="Sulfatase N-terminal" evidence="8">
    <location>
        <begin position="37"/>
        <end position="359"/>
    </location>
</feature>
<dbReference type="OrthoDB" id="103349at2759"/>
<protein>
    <recommendedName>
        <fullName evidence="8">Sulfatase N-terminal domain-containing protein</fullName>
    </recommendedName>
</protein>
<dbReference type="InterPro" id="IPR024607">
    <property type="entry name" value="Sulfatase_CS"/>
</dbReference>
<dbReference type="PANTHER" id="PTHR10342">
    <property type="entry name" value="ARYLSULFATASE"/>
    <property type="match status" value="1"/>
</dbReference>
<dbReference type="InterPro" id="IPR047115">
    <property type="entry name" value="ARSB"/>
</dbReference>
<evidence type="ECO:0000256" key="4">
    <source>
        <dbReference type="ARBA" id="ARBA00022801"/>
    </source>
</evidence>
<evidence type="ECO:0000259" key="8">
    <source>
        <dbReference type="Pfam" id="PF00884"/>
    </source>
</evidence>
<dbReference type="Proteomes" id="UP000887568">
    <property type="component" value="Unplaced"/>
</dbReference>
<evidence type="ECO:0000256" key="2">
    <source>
        <dbReference type="ARBA" id="ARBA00008779"/>
    </source>
</evidence>
<evidence type="ECO:0000256" key="3">
    <source>
        <dbReference type="ARBA" id="ARBA00022723"/>
    </source>
</evidence>
<dbReference type="Gene3D" id="3.40.720.10">
    <property type="entry name" value="Alkaline Phosphatase, subunit A"/>
    <property type="match status" value="1"/>
</dbReference>
<dbReference type="OMA" id="HEDYLDH"/>
<dbReference type="Gene3D" id="3.30.1120.10">
    <property type="match status" value="1"/>
</dbReference>
<dbReference type="GO" id="GO:0046872">
    <property type="term" value="F:metal ion binding"/>
    <property type="evidence" value="ECO:0007669"/>
    <property type="project" value="UniProtKB-KW"/>
</dbReference>
<dbReference type="CDD" id="cd16029">
    <property type="entry name" value="4-S"/>
    <property type="match status" value="1"/>
</dbReference>
<organism evidence="9 10">
    <name type="scientific">Patiria miniata</name>
    <name type="common">Bat star</name>
    <name type="synonym">Asterina miniata</name>
    <dbReference type="NCBI Taxonomy" id="46514"/>
    <lineage>
        <taxon>Eukaryota</taxon>
        <taxon>Metazoa</taxon>
        <taxon>Echinodermata</taxon>
        <taxon>Eleutherozoa</taxon>
        <taxon>Asterozoa</taxon>
        <taxon>Asteroidea</taxon>
        <taxon>Valvatacea</taxon>
        <taxon>Valvatida</taxon>
        <taxon>Asterinidae</taxon>
        <taxon>Patiria</taxon>
    </lineage>
</organism>
<dbReference type="SUPFAM" id="SSF53649">
    <property type="entry name" value="Alkaline phosphatase-like"/>
    <property type="match status" value="1"/>
</dbReference>
<dbReference type="PROSITE" id="PS00149">
    <property type="entry name" value="SULFATASE_2"/>
    <property type="match status" value="1"/>
</dbReference>
<proteinExistence type="inferred from homology"/>
<dbReference type="InterPro" id="IPR000917">
    <property type="entry name" value="Sulfatase_N"/>
</dbReference>
<accession>A0A913ZJI1</accession>
<reference evidence="9" key="1">
    <citation type="submission" date="2022-11" db="UniProtKB">
        <authorList>
            <consortium name="EnsemblMetazoa"/>
        </authorList>
    </citation>
    <scope>IDENTIFICATION</scope>
</reference>
<evidence type="ECO:0000256" key="6">
    <source>
        <dbReference type="ARBA" id="ARBA00023180"/>
    </source>
</evidence>
<comment type="similarity">
    <text evidence="2">Belongs to the sulfatase family.</text>
</comment>
<evidence type="ECO:0000256" key="5">
    <source>
        <dbReference type="ARBA" id="ARBA00022837"/>
    </source>
</evidence>
<dbReference type="EnsemblMetazoa" id="XM_038196044.1">
    <property type="protein sequence ID" value="XP_038051972.1"/>
    <property type="gene ID" value="LOC119724811"/>
</dbReference>
<feature type="chain" id="PRO_5037633682" description="Sulfatase N-terminal domain-containing protein" evidence="7">
    <location>
        <begin position="33"/>
        <end position="542"/>
    </location>
</feature>
<dbReference type="GO" id="GO:0008484">
    <property type="term" value="F:sulfuric ester hydrolase activity"/>
    <property type="evidence" value="ECO:0007669"/>
    <property type="project" value="InterPro"/>
</dbReference>
<dbReference type="Pfam" id="PF00884">
    <property type="entry name" value="Sulfatase"/>
    <property type="match status" value="1"/>
</dbReference>
<keyword evidence="7" id="KW-0732">Signal</keyword>
<keyword evidence="3" id="KW-0479">Metal-binding</keyword>
<dbReference type="PROSITE" id="PS00523">
    <property type="entry name" value="SULFATASE_1"/>
    <property type="match status" value="1"/>
</dbReference>
<dbReference type="PANTHER" id="PTHR10342:SF273">
    <property type="entry name" value="RE14504P"/>
    <property type="match status" value="1"/>
</dbReference>
<feature type="signal peptide" evidence="7">
    <location>
        <begin position="1"/>
        <end position="32"/>
    </location>
</feature>
<keyword evidence="4" id="KW-0378">Hydrolase</keyword>
<evidence type="ECO:0000256" key="7">
    <source>
        <dbReference type="SAM" id="SignalP"/>
    </source>
</evidence>
<comment type="cofactor">
    <cofactor evidence="1">
        <name>Ca(2+)</name>
        <dbReference type="ChEBI" id="CHEBI:29108"/>
    </cofactor>
</comment>
<evidence type="ECO:0000313" key="10">
    <source>
        <dbReference type="Proteomes" id="UP000887568"/>
    </source>
</evidence>
<keyword evidence="5" id="KW-0106">Calcium</keyword>
<dbReference type="InterPro" id="IPR017850">
    <property type="entry name" value="Alkaline_phosphatase_core_sf"/>
</dbReference>
<dbReference type="GeneID" id="119724811"/>
<evidence type="ECO:0000313" key="9">
    <source>
        <dbReference type="EnsemblMetazoa" id="XP_038051972.1"/>
    </source>
</evidence>
<dbReference type="AlphaFoldDB" id="A0A913ZJI1"/>
<sequence length="542" mass="60027">MTVSIVTMKSLAWLGIMLVAGLLLAAVDVSIAKPAHPHIILIVADDLGWDDVSFHGSTEIPTPNIDQLAQDGVILHNYYVMPLCTPTRSALMTGRHPIHLGLQHNTIGGAQPYGLGLNETLISQLLKHQGYQTHIVGKWHLGMFAKEYLPLNRGFDSHFGYLLGHEDYLDHTAQDGPLYWGYDFQNNSQIYKPIFGQYGTEILTAEVKRVITSHDPSQPLFLYVAQQAVHAGNSDHPLQAPENYVQRFPYITNEKRRIFAGMVSALDDSIGSIIMYLNEAGLYKDSVIIFTTDNGGAGHGYDGSVGCNWPLRGMKSTPWEGGVRGVGFVNSPMLEKPRRVSADLIHVSDWFPTMYRIAGGNVSALGDDIYGQDVWDTVSKGAPSPRNEILLNIDPLAPYAALRVGDYKIVIGDSDHGIWDNWYPPLGVSRENQEKNEQGLNSLTDRSVLPPVVSCLLPRPSNASTNCKPFEKPCLFNIKNDPCEFYNIADWNQDILSEMITRLNQFNATAVPPKNVPNDPKGNPKLHGGNWVPWINLTKPVL</sequence>
<name>A0A913ZJI1_PATMI</name>
<keyword evidence="10" id="KW-1185">Reference proteome</keyword>
<keyword evidence="6" id="KW-0325">Glycoprotein</keyword>
<dbReference type="RefSeq" id="XP_038051972.1">
    <property type="nucleotide sequence ID" value="XM_038196044.1"/>
</dbReference>
<evidence type="ECO:0000256" key="1">
    <source>
        <dbReference type="ARBA" id="ARBA00001913"/>
    </source>
</evidence>